<evidence type="ECO:0000313" key="2">
    <source>
        <dbReference type="EMBL" id="KAJ1176043.1"/>
    </source>
</evidence>
<evidence type="ECO:0000256" key="1">
    <source>
        <dbReference type="SAM" id="MobiDB-lite"/>
    </source>
</evidence>
<dbReference type="Proteomes" id="UP001066276">
    <property type="component" value="Chromosome 3_2"/>
</dbReference>
<accession>A0AAV7THH6</accession>
<comment type="caution">
    <text evidence="2">The sequence shown here is derived from an EMBL/GenBank/DDBJ whole genome shotgun (WGS) entry which is preliminary data.</text>
</comment>
<dbReference type="AlphaFoldDB" id="A0AAV7THH6"/>
<feature type="compositionally biased region" description="Polar residues" evidence="1">
    <location>
        <begin position="50"/>
        <end position="60"/>
    </location>
</feature>
<proteinExistence type="predicted"/>
<sequence>MCLSSIREEAEDSGFTANQRPPISAGDPNFAARKFGAKKKNKKEEEAKSSGPSPGQNPRPSGTERIVNRHLRVHPPRRDPPSSGKIRLTQPRKSGGRLGQC</sequence>
<keyword evidence="3" id="KW-1185">Reference proteome</keyword>
<protein>
    <submittedName>
        <fullName evidence="2">Uncharacterized protein</fullName>
    </submittedName>
</protein>
<gene>
    <name evidence="2" type="ORF">NDU88_001327</name>
</gene>
<feature type="region of interest" description="Disordered" evidence="1">
    <location>
        <begin position="1"/>
        <end position="101"/>
    </location>
</feature>
<name>A0AAV7THH6_PLEWA</name>
<dbReference type="EMBL" id="JANPWB010000006">
    <property type="protein sequence ID" value="KAJ1176043.1"/>
    <property type="molecule type" value="Genomic_DNA"/>
</dbReference>
<organism evidence="2 3">
    <name type="scientific">Pleurodeles waltl</name>
    <name type="common">Iberian ribbed newt</name>
    <dbReference type="NCBI Taxonomy" id="8319"/>
    <lineage>
        <taxon>Eukaryota</taxon>
        <taxon>Metazoa</taxon>
        <taxon>Chordata</taxon>
        <taxon>Craniata</taxon>
        <taxon>Vertebrata</taxon>
        <taxon>Euteleostomi</taxon>
        <taxon>Amphibia</taxon>
        <taxon>Batrachia</taxon>
        <taxon>Caudata</taxon>
        <taxon>Salamandroidea</taxon>
        <taxon>Salamandridae</taxon>
        <taxon>Pleurodelinae</taxon>
        <taxon>Pleurodeles</taxon>
    </lineage>
</organism>
<reference evidence="2" key="1">
    <citation type="journal article" date="2022" name="bioRxiv">
        <title>Sequencing and chromosome-scale assembly of the giantPleurodeles waltlgenome.</title>
        <authorList>
            <person name="Brown T."/>
            <person name="Elewa A."/>
            <person name="Iarovenko S."/>
            <person name="Subramanian E."/>
            <person name="Araus A.J."/>
            <person name="Petzold A."/>
            <person name="Susuki M."/>
            <person name="Suzuki K.-i.T."/>
            <person name="Hayashi T."/>
            <person name="Toyoda A."/>
            <person name="Oliveira C."/>
            <person name="Osipova E."/>
            <person name="Leigh N.D."/>
            <person name="Simon A."/>
            <person name="Yun M.H."/>
        </authorList>
    </citation>
    <scope>NUCLEOTIDE SEQUENCE</scope>
    <source>
        <strain evidence="2">20211129_DDA</strain>
        <tissue evidence="2">Liver</tissue>
    </source>
</reference>
<evidence type="ECO:0000313" key="3">
    <source>
        <dbReference type="Proteomes" id="UP001066276"/>
    </source>
</evidence>